<proteinExistence type="predicted"/>
<organism evidence="1 2">
    <name type="scientific">Streptosporangium algeriense</name>
    <dbReference type="NCBI Taxonomy" id="1682748"/>
    <lineage>
        <taxon>Bacteria</taxon>
        <taxon>Bacillati</taxon>
        <taxon>Actinomycetota</taxon>
        <taxon>Actinomycetes</taxon>
        <taxon>Streptosporangiales</taxon>
        <taxon>Streptosporangiaceae</taxon>
        <taxon>Streptosporangium</taxon>
    </lineage>
</organism>
<feature type="non-terminal residue" evidence="1">
    <location>
        <position position="244"/>
    </location>
</feature>
<keyword evidence="2" id="KW-1185">Reference proteome</keyword>
<evidence type="ECO:0000313" key="1">
    <source>
        <dbReference type="EMBL" id="MFD0889094.1"/>
    </source>
</evidence>
<evidence type="ECO:0000313" key="2">
    <source>
        <dbReference type="Proteomes" id="UP001597024"/>
    </source>
</evidence>
<dbReference type="Proteomes" id="UP001597024">
    <property type="component" value="Unassembled WGS sequence"/>
</dbReference>
<dbReference type="EMBL" id="JBHTHX010001652">
    <property type="protein sequence ID" value="MFD0889094.1"/>
    <property type="molecule type" value="Genomic_DNA"/>
</dbReference>
<gene>
    <name evidence="1" type="ORF">ACFQ08_31560</name>
</gene>
<name>A0ABW3E144_9ACTN</name>
<sequence length="244" mass="27871">MSAAPSAASVGVIADRAWLWPIDVSRYNRRAELTAQELQALRELGWQVRRRRGYDPDLPQWRTIGRLLRPLDDARAVLGWCPDTPAHRRAVTDAIGLVLRRCLDEQASFWAWSAENWFELIAPGHIEFEAAWPDWIDGTVRPYVAAFAYLLGDFTDFHRIGNFNRRSLAWRIFGKNVVEDSVDQVTETLQGWGYHPTAGAVGQFRTVLIQAMLVNRSPLLQDMTSEALERIREDPTNTPHHLRG</sequence>
<protein>
    <submittedName>
        <fullName evidence="1">Uncharacterized protein</fullName>
    </submittedName>
</protein>
<comment type="caution">
    <text evidence="1">The sequence shown here is derived from an EMBL/GenBank/DDBJ whole genome shotgun (WGS) entry which is preliminary data.</text>
</comment>
<reference evidence="2" key="1">
    <citation type="journal article" date="2019" name="Int. J. Syst. Evol. Microbiol.">
        <title>The Global Catalogue of Microorganisms (GCM) 10K type strain sequencing project: providing services to taxonomists for standard genome sequencing and annotation.</title>
        <authorList>
            <consortium name="The Broad Institute Genomics Platform"/>
            <consortium name="The Broad Institute Genome Sequencing Center for Infectious Disease"/>
            <person name="Wu L."/>
            <person name="Ma J."/>
        </authorList>
    </citation>
    <scope>NUCLEOTIDE SEQUENCE [LARGE SCALE GENOMIC DNA]</scope>
    <source>
        <strain evidence="2">CCUG 62974</strain>
    </source>
</reference>
<accession>A0ABW3E144</accession>